<dbReference type="PANTHER" id="PTHR47708">
    <property type="match status" value="1"/>
</dbReference>
<proteinExistence type="predicted"/>
<protein>
    <submittedName>
        <fullName evidence="2">DUF1446 domain-containing protein</fullName>
    </submittedName>
</protein>
<dbReference type="PANTHER" id="PTHR47708:SF2">
    <property type="entry name" value="SI:CH73-132F6.5"/>
    <property type="match status" value="1"/>
</dbReference>
<organism evidence="2 3">
    <name type="scientific">Halioxenophilus aromaticivorans</name>
    <dbReference type="NCBI Taxonomy" id="1306992"/>
    <lineage>
        <taxon>Bacteria</taxon>
        <taxon>Pseudomonadati</taxon>
        <taxon>Pseudomonadota</taxon>
        <taxon>Gammaproteobacteria</taxon>
        <taxon>Alteromonadales</taxon>
        <taxon>Alteromonadaceae</taxon>
        <taxon>Halioxenophilus</taxon>
    </lineage>
</organism>
<dbReference type="Pfam" id="PF07287">
    <property type="entry name" value="AtuA"/>
    <property type="match status" value="1"/>
</dbReference>
<accession>A0AAV3TXZ2</accession>
<dbReference type="Proteomes" id="UP001409585">
    <property type="component" value="Unassembled WGS sequence"/>
</dbReference>
<keyword evidence="3" id="KW-1185">Reference proteome</keyword>
<dbReference type="AlphaFoldDB" id="A0AAV3TXZ2"/>
<gene>
    <name evidence="2" type="ORF">GCM10025791_04550</name>
</gene>
<evidence type="ECO:0000313" key="3">
    <source>
        <dbReference type="Proteomes" id="UP001409585"/>
    </source>
</evidence>
<evidence type="ECO:0000313" key="2">
    <source>
        <dbReference type="EMBL" id="GAA4931486.1"/>
    </source>
</evidence>
<comment type="caution">
    <text evidence="2">The sequence shown here is derived from an EMBL/GenBank/DDBJ whole genome shotgun (WGS) entry which is preliminary data.</text>
</comment>
<evidence type="ECO:0000259" key="1">
    <source>
        <dbReference type="Pfam" id="PF07287"/>
    </source>
</evidence>
<dbReference type="RefSeq" id="WP_345416418.1">
    <property type="nucleotide sequence ID" value="NZ_AP031496.1"/>
</dbReference>
<feature type="domain" description="Acyclic terpene utilisation N-terminal" evidence="1">
    <location>
        <begin position="4"/>
        <end position="448"/>
    </location>
</feature>
<reference evidence="3" key="1">
    <citation type="journal article" date="2019" name="Int. J. Syst. Evol. Microbiol.">
        <title>The Global Catalogue of Microorganisms (GCM) 10K type strain sequencing project: providing services to taxonomists for standard genome sequencing and annotation.</title>
        <authorList>
            <consortium name="The Broad Institute Genomics Platform"/>
            <consortium name="The Broad Institute Genome Sequencing Center for Infectious Disease"/>
            <person name="Wu L."/>
            <person name="Ma J."/>
        </authorList>
    </citation>
    <scope>NUCLEOTIDE SEQUENCE [LARGE SCALE GENOMIC DNA]</scope>
    <source>
        <strain evidence="3">JCM 19134</strain>
    </source>
</reference>
<dbReference type="InterPro" id="IPR010839">
    <property type="entry name" value="AtuA_N"/>
</dbReference>
<sequence>MRSVNVACGQGFYGDSLRPSLRALEIGGIDYLCFDALAELTLAILSKDRSRNPEMGYTKDLPDMMLQLLPMAKKNGTKIITNGGGLNPSAAAKAIVELAKKNGINGVKVAYVEGDDVLGALDDWQKQGVNLDDYDSGDKFSELTESPIFANIYLGADTICDALKFNPDIVVTGRTTDTAAYLAPIMAELNFAHDDWDKIATAIVVGHLLECGGQGAGGNFSGDWWNVENLHDIGYPTARFFEDGRVIISKPKGTGGRISRDVLKEQLLYEIHDPTCYIVPDVIVDMSQVDLIDIGEDEVELFGIKGRPAPESLKLIMGLPGGWMASGQVSFSWPYAMEKAEKTVDIIKNRMATENIQCDDIIFEYVGVNSIGGPTAPIPPEEMVNEVMLKVSMSCKEQKDAVEFRKLFPPLYINTFPFVGGLRGALHVGSLLNQWSCLVPRTLMAGKVNTNVVEF</sequence>
<name>A0AAV3TXZ2_9ALTE</name>
<dbReference type="EMBL" id="BAABLX010000004">
    <property type="protein sequence ID" value="GAA4931486.1"/>
    <property type="molecule type" value="Genomic_DNA"/>
</dbReference>